<dbReference type="Pfam" id="PF01281">
    <property type="entry name" value="Ribosomal_L9_N"/>
    <property type="match status" value="1"/>
</dbReference>
<sequence>MSILLSSRTLTTFKTLHLNCDKPPNVFRNVIKPLFITRNTKKRKIVIKLLRDHETLGKKDDIVYVKPGYMRHRLYPQRIANYYIRKGSDIETEGQKQIHLLAKGGQLTLAIHGTGYSPVVKGVPRSIANDDQYVTLYFEEIQKKIAKLRHLEKLEFNRISAEKDDPKIIRDSVGTLDIAYKIKEKCDLSFNQDDIEFQNDNDKITRAGDYICNFCFRDIDMKIPVKVSIKSIARKRFP</sequence>
<evidence type="ECO:0000313" key="6">
    <source>
        <dbReference type="Proteomes" id="UP000266861"/>
    </source>
</evidence>
<keyword evidence="2" id="KW-0689">Ribosomal protein</keyword>
<gene>
    <name evidence="5" type="ORF">Glove_143g32</name>
</gene>
<comment type="caution">
    <text evidence="5">The sequence shown here is derived from an EMBL/GenBank/DDBJ whole genome shotgun (WGS) entry which is preliminary data.</text>
</comment>
<dbReference type="InterPro" id="IPR009027">
    <property type="entry name" value="Ribosomal_bL9/RNase_H1_N"/>
</dbReference>
<name>A0A397J2X8_9GLOM</name>
<reference evidence="5 6" key="1">
    <citation type="submission" date="2018-08" db="EMBL/GenBank/DDBJ databases">
        <title>Genome and evolution of the arbuscular mycorrhizal fungus Diversispora epigaea (formerly Glomus versiforme) and its bacterial endosymbionts.</title>
        <authorList>
            <person name="Sun X."/>
            <person name="Fei Z."/>
            <person name="Harrison M."/>
        </authorList>
    </citation>
    <scope>NUCLEOTIDE SEQUENCE [LARGE SCALE GENOMIC DNA]</scope>
    <source>
        <strain evidence="5 6">IT104</strain>
    </source>
</reference>
<protein>
    <recommendedName>
        <fullName evidence="4">Ribosomal protein L9 domain-containing protein</fullName>
    </recommendedName>
</protein>
<evidence type="ECO:0000256" key="1">
    <source>
        <dbReference type="ARBA" id="ARBA00010605"/>
    </source>
</evidence>
<feature type="domain" description="Ribosomal protein L9" evidence="4">
    <location>
        <begin position="47"/>
        <end position="83"/>
    </location>
</feature>
<dbReference type="GO" id="GO:0005840">
    <property type="term" value="C:ribosome"/>
    <property type="evidence" value="ECO:0007669"/>
    <property type="project" value="UniProtKB-KW"/>
</dbReference>
<dbReference type="AlphaFoldDB" id="A0A397J2X8"/>
<dbReference type="STRING" id="1348612.A0A397J2X8"/>
<evidence type="ECO:0000313" key="5">
    <source>
        <dbReference type="EMBL" id="RHZ79604.1"/>
    </source>
</evidence>
<dbReference type="Proteomes" id="UP000266861">
    <property type="component" value="Unassembled WGS sequence"/>
</dbReference>
<accession>A0A397J2X8</accession>
<dbReference type="GO" id="GO:0006412">
    <property type="term" value="P:translation"/>
    <property type="evidence" value="ECO:0007669"/>
    <property type="project" value="InterPro"/>
</dbReference>
<dbReference type="PANTHER" id="PTHR21368">
    <property type="entry name" value="50S RIBOSOMAL PROTEIN L9"/>
    <property type="match status" value="1"/>
</dbReference>
<dbReference type="GO" id="GO:1990904">
    <property type="term" value="C:ribonucleoprotein complex"/>
    <property type="evidence" value="ECO:0007669"/>
    <property type="project" value="UniProtKB-KW"/>
</dbReference>
<dbReference type="SUPFAM" id="SSF55658">
    <property type="entry name" value="L9 N-domain-like"/>
    <property type="match status" value="1"/>
</dbReference>
<keyword evidence="3" id="KW-0687">Ribonucleoprotein</keyword>
<organism evidence="5 6">
    <name type="scientific">Diversispora epigaea</name>
    <dbReference type="NCBI Taxonomy" id="1348612"/>
    <lineage>
        <taxon>Eukaryota</taxon>
        <taxon>Fungi</taxon>
        <taxon>Fungi incertae sedis</taxon>
        <taxon>Mucoromycota</taxon>
        <taxon>Glomeromycotina</taxon>
        <taxon>Glomeromycetes</taxon>
        <taxon>Diversisporales</taxon>
        <taxon>Diversisporaceae</taxon>
        <taxon>Diversispora</taxon>
    </lineage>
</organism>
<keyword evidence="6" id="KW-1185">Reference proteome</keyword>
<dbReference type="InterPro" id="IPR000244">
    <property type="entry name" value="Ribosomal_bL9"/>
</dbReference>
<dbReference type="Gene3D" id="3.40.5.10">
    <property type="entry name" value="Ribosomal protein L9, N-terminal domain"/>
    <property type="match status" value="1"/>
</dbReference>
<evidence type="ECO:0000256" key="3">
    <source>
        <dbReference type="ARBA" id="ARBA00023274"/>
    </source>
</evidence>
<dbReference type="EMBL" id="PQFF01000134">
    <property type="protein sequence ID" value="RHZ79604.1"/>
    <property type="molecule type" value="Genomic_DNA"/>
</dbReference>
<dbReference type="InterPro" id="IPR020070">
    <property type="entry name" value="Ribosomal_bL9_N"/>
</dbReference>
<evidence type="ECO:0000256" key="2">
    <source>
        <dbReference type="ARBA" id="ARBA00022980"/>
    </source>
</evidence>
<proteinExistence type="inferred from homology"/>
<dbReference type="OrthoDB" id="5555409at2759"/>
<comment type="similarity">
    <text evidence="1">Belongs to the bacterial ribosomal protein bL9 family.</text>
</comment>
<dbReference type="GO" id="GO:0003735">
    <property type="term" value="F:structural constituent of ribosome"/>
    <property type="evidence" value="ECO:0007669"/>
    <property type="project" value="InterPro"/>
</dbReference>
<dbReference type="InterPro" id="IPR036935">
    <property type="entry name" value="Ribosomal_bL9_N_sf"/>
</dbReference>
<evidence type="ECO:0000259" key="4">
    <source>
        <dbReference type="Pfam" id="PF01281"/>
    </source>
</evidence>